<accession>A0A4Y8REU4</accession>
<comment type="caution">
    <text evidence="1">The sequence shown here is derived from an EMBL/GenBank/DDBJ whole genome shotgun (WGS) entry which is preliminary data.</text>
</comment>
<dbReference type="OrthoDB" id="7626446at2"/>
<evidence type="ECO:0008006" key="3">
    <source>
        <dbReference type="Google" id="ProtNLM"/>
    </source>
</evidence>
<keyword evidence="2" id="KW-1185">Reference proteome</keyword>
<evidence type="ECO:0000313" key="1">
    <source>
        <dbReference type="EMBL" id="TFF20792.1"/>
    </source>
</evidence>
<sequence>MDVAKRLEDAMGTGELVSIRYHGGSQPGAIRDIAPLAIEGTKLRARCYASHTVKTFSLDKIEPLPTPARTADPARWQAGWFPDVEGEPDAVEDICPGSRERWAALGWSVRETADGSGFALRLHRPKKRGSGFLAAPCVELCFTPMRRRVVMTGDVTASGAAVLVEVEDGESARPWRLRTRSDTRTWKHYDKAAAAFREAADRGPGA</sequence>
<dbReference type="Proteomes" id="UP000298179">
    <property type="component" value="Unassembled WGS sequence"/>
</dbReference>
<dbReference type="AlphaFoldDB" id="A0A4Y8REU4"/>
<evidence type="ECO:0000313" key="2">
    <source>
        <dbReference type="Proteomes" id="UP000298179"/>
    </source>
</evidence>
<dbReference type="RefSeq" id="WP_134763267.1">
    <property type="nucleotide sequence ID" value="NZ_SOZD01000005.1"/>
</dbReference>
<protein>
    <recommendedName>
        <fullName evidence="3">WYL domain-containing protein</fullName>
    </recommendedName>
</protein>
<dbReference type="EMBL" id="SOZD01000005">
    <property type="protein sequence ID" value="TFF20792.1"/>
    <property type="molecule type" value="Genomic_DNA"/>
</dbReference>
<proteinExistence type="predicted"/>
<gene>
    <name evidence="1" type="ORF">E3C22_18045</name>
</gene>
<organism evidence="1 2">
    <name type="scientific">Jiella endophytica</name>
    <dbReference type="NCBI Taxonomy" id="2558362"/>
    <lineage>
        <taxon>Bacteria</taxon>
        <taxon>Pseudomonadati</taxon>
        <taxon>Pseudomonadota</taxon>
        <taxon>Alphaproteobacteria</taxon>
        <taxon>Hyphomicrobiales</taxon>
        <taxon>Aurantimonadaceae</taxon>
        <taxon>Jiella</taxon>
    </lineage>
</organism>
<name>A0A4Y8REU4_9HYPH</name>
<reference evidence="1 2" key="1">
    <citation type="submission" date="2019-03" db="EMBL/GenBank/DDBJ databases">
        <title>Jiella endophytica sp. nov., a novel endophytic bacterium isolated from root of Ficus microcarpa Linn. f.</title>
        <authorList>
            <person name="Tuo L."/>
        </authorList>
    </citation>
    <scope>NUCLEOTIDE SEQUENCE [LARGE SCALE GENOMIC DNA]</scope>
    <source>
        <strain evidence="1 2">CBS5Q-3</strain>
    </source>
</reference>
<dbReference type="PROSITE" id="PS52050">
    <property type="entry name" value="WYL"/>
    <property type="match status" value="1"/>
</dbReference>